<dbReference type="InterPro" id="IPR012846">
    <property type="entry name" value="Acetolactate_synth_lsu"/>
</dbReference>
<keyword evidence="8 14" id="KW-0479">Metal-binding</keyword>
<evidence type="ECO:0000259" key="15">
    <source>
        <dbReference type="Pfam" id="PF00205"/>
    </source>
</evidence>
<dbReference type="CDD" id="cd02015">
    <property type="entry name" value="TPP_AHAS"/>
    <property type="match status" value="1"/>
</dbReference>
<keyword evidence="18" id="KW-1185">Reference proteome</keyword>
<feature type="domain" description="Thiamine pyrophosphate enzyme central" evidence="15">
    <location>
        <begin position="276"/>
        <end position="408"/>
    </location>
</feature>
<feature type="domain" description="Thiamine pyrophosphate enzyme N-terminal TPP-binding" evidence="17">
    <location>
        <begin position="85"/>
        <end position="195"/>
    </location>
</feature>
<dbReference type="AlphaFoldDB" id="A0A6J1CPD6"/>
<reference evidence="19" key="1">
    <citation type="submission" date="2025-08" db="UniProtKB">
        <authorList>
            <consortium name="RefSeq"/>
        </authorList>
    </citation>
    <scope>IDENTIFICATION</scope>
    <source>
        <strain evidence="19">OHB3-1</strain>
    </source>
</reference>
<keyword evidence="9" id="KW-0285">Flavoprotein</keyword>
<evidence type="ECO:0000256" key="5">
    <source>
        <dbReference type="ARBA" id="ARBA00022605"/>
    </source>
</evidence>
<evidence type="ECO:0000313" key="19">
    <source>
        <dbReference type="RefSeq" id="XP_022143464.1"/>
    </source>
</evidence>
<name>A0A6J1CPD6_MOMCH</name>
<dbReference type="FunFam" id="3.40.50.1220:FF:000008">
    <property type="entry name" value="Acetolactate synthase"/>
    <property type="match status" value="1"/>
</dbReference>
<proteinExistence type="inferred from homology"/>
<dbReference type="GO" id="GO:0009097">
    <property type="term" value="P:isoleucine biosynthetic process"/>
    <property type="evidence" value="ECO:0007669"/>
    <property type="project" value="UniProtKB-UniPathway"/>
</dbReference>
<evidence type="ECO:0000259" key="16">
    <source>
        <dbReference type="Pfam" id="PF02775"/>
    </source>
</evidence>
<dbReference type="GO" id="GO:0050660">
    <property type="term" value="F:flavin adenine dinucleotide binding"/>
    <property type="evidence" value="ECO:0007669"/>
    <property type="project" value="InterPro"/>
</dbReference>
<evidence type="ECO:0000256" key="9">
    <source>
        <dbReference type="ARBA" id="ARBA00022827"/>
    </source>
</evidence>
<keyword evidence="9" id="KW-0274">FAD</keyword>
<dbReference type="InterPro" id="IPR029061">
    <property type="entry name" value="THDP-binding"/>
</dbReference>
<dbReference type="GO" id="GO:0005948">
    <property type="term" value="C:acetolactate synthase complex"/>
    <property type="evidence" value="ECO:0007669"/>
    <property type="project" value="TreeGrafter"/>
</dbReference>
<dbReference type="Pfam" id="PF02776">
    <property type="entry name" value="TPP_enzyme_N"/>
    <property type="match status" value="1"/>
</dbReference>
<evidence type="ECO:0000313" key="18">
    <source>
        <dbReference type="Proteomes" id="UP000504603"/>
    </source>
</evidence>
<dbReference type="GO" id="GO:0030976">
    <property type="term" value="F:thiamine pyrophosphate binding"/>
    <property type="evidence" value="ECO:0007669"/>
    <property type="project" value="UniProtKB-UniRule"/>
</dbReference>
<dbReference type="InterPro" id="IPR011766">
    <property type="entry name" value="TPP_enzyme_TPP-bd"/>
</dbReference>
<dbReference type="PROSITE" id="PS00187">
    <property type="entry name" value="TPP_ENZYMES"/>
    <property type="match status" value="1"/>
</dbReference>
<comment type="cofactor">
    <cofactor evidence="14">
        <name>Mg(2+)</name>
        <dbReference type="ChEBI" id="CHEBI:18420"/>
    </cofactor>
    <text evidence="14">Binds 1 Mg(2+) ion per subunit.</text>
</comment>
<dbReference type="InterPro" id="IPR045229">
    <property type="entry name" value="TPP_enz"/>
</dbReference>
<dbReference type="Gene3D" id="3.40.50.1220">
    <property type="entry name" value="TPP-binding domain"/>
    <property type="match status" value="1"/>
</dbReference>
<evidence type="ECO:0000256" key="12">
    <source>
        <dbReference type="ARBA" id="ARBA00023304"/>
    </source>
</evidence>
<dbReference type="UniPathway" id="UPA00047">
    <property type="reaction ID" value="UER00055"/>
</dbReference>
<keyword evidence="10 14" id="KW-0460">Magnesium</keyword>
<dbReference type="NCBIfam" id="TIGR00118">
    <property type="entry name" value="acolac_lg"/>
    <property type="match status" value="1"/>
</dbReference>
<dbReference type="FunFam" id="3.40.50.970:FF:000007">
    <property type="entry name" value="Acetolactate synthase"/>
    <property type="match status" value="1"/>
</dbReference>
<dbReference type="PANTHER" id="PTHR18968:SF13">
    <property type="entry name" value="ACETOLACTATE SYNTHASE CATALYTIC SUBUNIT, MITOCHONDRIAL"/>
    <property type="match status" value="1"/>
</dbReference>
<keyword evidence="12 14" id="KW-0100">Branched-chain amino acid biosynthesis</keyword>
<dbReference type="Gene3D" id="3.40.50.970">
    <property type="match status" value="2"/>
</dbReference>
<keyword evidence="11 14" id="KW-0786">Thiamine pyrophosphate</keyword>
<evidence type="ECO:0000256" key="14">
    <source>
        <dbReference type="RuleBase" id="RU003591"/>
    </source>
</evidence>
<comment type="catalytic activity">
    <reaction evidence="13 14">
        <text>2 pyruvate + H(+) = (2S)-2-acetolactate + CO2</text>
        <dbReference type="Rhea" id="RHEA:25249"/>
        <dbReference type="ChEBI" id="CHEBI:15361"/>
        <dbReference type="ChEBI" id="CHEBI:15378"/>
        <dbReference type="ChEBI" id="CHEBI:16526"/>
        <dbReference type="ChEBI" id="CHEBI:58476"/>
        <dbReference type="EC" id="2.2.1.6"/>
    </reaction>
</comment>
<evidence type="ECO:0000256" key="13">
    <source>
        <dbReference type="ARBA" id="ARBA00048670"/>
    </source>
</evidence>
<dbReference type="SUPFAM" id="SSF52467">
    <property type="entry name" value="DHS-like NAD/FAD-binding domain"/>
    <property type="match status" value="1"/>
</dbReference>
<dbReference type="Pfam" id="PF00205">
    <property type="entry name" value="TPP_enzyme_M"/>
    <property type="match status" value="1"/>
</dbReference>
<evidence type="ECO:0000256" key="2">
    <source>
        <dbReference type="ARBA" id="ARBA00005025"/>
    </source>
</evidence>
<dbReference type="UniPathway" id="UPA00049">
    <property type="reaction ID" value="UER00059"/>
</dbReference>
<dbReference type="SUPFAM" id="SSF52518">
    <property type="entry name" value="Thiamin diphosphate-binding fold (THDP-binding)"/>
    <property type="match status" value="2"/>
</dbReference>
<keyword evidence="5 14" id="KW-0028">Amino-acid biosynthesis</keyword>
<comment type="cofactor">
    <cofactor evidence="14">
        <name>thiamine diphosphate</name>
        <dbReference type="ChEBI" id="CHEBI:58937"/>
    </cofactor>
    <text evidence="14">Binds 1 thiamine pyrophosphate per subunit.</text>
</comment>
<dbReference type="KEGG" id="mcha:111013340"/>
<evidence type="ECO:0000256" key="8">
    <source>
        <dbReference type="ARBA" id="ARBA00022723"/>
    </source>
</evidence>
<comment type="pathway">
    <text evidence="1 14">Amino-acid biosynthesis; L-isoleucine biosynthesis; L-isoleucine from 2-oxobutanoate: step 1/4.</text>
</comment>
<dbReference type="GO" id="GO:0000287">
    <property type="term" value="F:magnesium ion binding"/>
    <property type="evidence" value="ECO:0007669"/>
    <property type="project" value="UniProtKB-UniRule"/>
</dbReference>
<dbReference type="EC" id="2.2.1.6" evidence="4 14"/>
<organism evidence="18 19">
    <name type="scientific">Momordica charantia</name>
    <name type="common">Bitter gourd</name>
    <name type="synonym">Balsam pear</name>
    <dbReference type="NCBI Taxonomy" id="3673"/>
    <lineage>
        <taxon>Eukaryota</taxon>
        <taxon>Viridiplantae</taxon>
        <taxon>Streptophyta</taxon>
        <taxon>Embryophyta</taxon>
        <taxon>Tracheophyta</taxon>
        <taxon>Spermatophyta</taxon>
        <taxon>Magnoliopsida</taxon>
        <taxon>eudicotyledons</taxon>
        <taxon>Gunneridae</taxon>
        <taxon>Pentapetalae</taxon>
        <taxon>rosids</taxon>
        <taxon>fabids</taxon>
        <taxon>Cucurbitales</taxon>
        <taxon>Cucurbitaceae</taxon>
        <taxon>Momordiceae</taxon>
        <taxon>Momordica</taxon>
    </lineage>
</organism>
<evidence type="ECO:0000259" key="17">
    <source>
        <dbReference type="Pfam" id="PF02776"/>
    </source>
</evidence>
<gene>
    <name evidence="19" type="primary">LOC111013340</name>
</gene>
<evidence type="ECO:0000256" key="11">
    <source>
        <dbReference type="ARBA" id="ARBA00023052"/>
    </source>
</evidence>
<dbReference type="GO" id="GO:0009635">
    <property type="term" value="P:response to herbicide"/>
    <property type="evidence" value="ECO:0007669"/>
    <property type="project" value="UniProtKB-KW"/>
</dbReference>
<keyword evidence="6" id="KW-0359">Herbicide resistance</keyword>
<comment type="pathway">
    <text evidence="2 14">Amino-acid biosynthesis; L-valine biosynthesis; L-valine from pyruvate: step 1/4.</text>
</comment>
<keyword evidence="7 14" id="KW-0808">Transferase</keyword>
<evidence type="ECO:0000256" key="7">
    <source>
        <dbReference type="ARBA" id="ARBA00022679"/>
    </source>
</evidence>
<dbReference type="OrthoDB" id="16262at2759"/>
<evidence type="ECO:0000256" key="6">
    <source>
        <dbReference type="ARBA" id="ARBA00022646"/>
    </source>
</evidence>
<dbReference type="PANTHER" id="PTHR18968">
    <property type="entry name" value="THIAMINE PYROPHOSPHATE ENZYMES"/>
    <property type="match status" value="1"/>
</dbReference>
<dbReference type="GO" id="GO:0009099">
    <property type="term" value="P:L-valine biosynthetic process"/>
    <property type="evidence" value="ECO:0007669"/>
    <property type="project" value="UniProtKB-UniPathway"/>
</dbReference>
<dbReference type="CDD" id="cd07035">
    <property type="entry name" value="TPP_PYR_POX_like"/>
    <property type="match status" value="1"/>
</dbReference>
<evidence type="ECO:0000256" key="4">
    <source>
        <dbReference type="ARBA" id="ARBA00013145"/>
    </source>
</evidence>
<accession>A0A6J1CPD6</accession>
<evidence type="ECO:0000256" key="1">
    <source>
        <dbReference type="ARBA" id="ARBA00004974"/>
    </source>
</evidence>
<dbReference type="Proteomes" id="UP000504603">
    <property type="component" value="Unplaced"/>
</dbReference>
<dbReference type="InterPro" id="IPR012001">
    <property type="entry name" value="Thiamin_PyroP_enz_TPP-bd_dom"/>
</dbReference>
<dbReference type="InterPro" id="IPR012000">
    <property type="entry name" value="Thiamin_PyroP_enz_cen_dom"/>
</dbReference>
<evidence type="ECO:0000256" key="10">
    <source>
        <dbReference type="ARBA" id="ARBA00022842"/>
    </source>
</evidence>
<dbReference type="GO" id="GO:0003984">
    <property type="term" value="F:acetolactate synthase activity"/>
    <property type="evidence" value="ECO:0007669"/>
    <property type="project" value="UniProtKB-EC"/>
</dbReference>
<dbReference type="InterPro" id="IPR039368">
    <property type="entry name" value="AHAS_TPP"/>
</dbReference>
<feature type="domain" description="Thiamine pyrophosphate enzyme TPP-binding" evidence="16">
    <location>
        <begin position="472"/>
        <end position="628"/>
    </location>
</feature>
<evidence type="ECO:0000256" key="3">
    <source>
        <dbReference type="ARBA" id="ARBA00007812"/>
    </source>
</evidence>
<dbReference type="InterPro" id="IPR000399">
    <property type="entry name" value="TPP-bd_CS"/>
</dbReference>
<protein>
    <recommendedName>
        <fullName evidence="4 14">Acetolactate synthase</fullName>
        <ecNumber evidence="4 14">2.2.1.6</ecNumber>
    </recommendedName>
</protein>
<dbReference type="GeneID" id="111013340"/>
<sequence length="659" mass="72061">MLHLASFSMPSMAAMSFCTSISKYSSSSTSFKPSKPISPFFQSFSILTQNHTFFCRPIRICSSLSPSSVPEIFIVSRFAADEPRKGADILIEALERQGVTSVFAYPGGASMEIHQALTRSAIIRDILPRHEQGGVFAAEGYARSSGLPGVCIATSGPGATNLVTGLADALLDSVPLVAITGQVPRGMMGNNAFQDIPIVEVTRSITKHNYLVLDVDDIPRIVSEAFFLATSGRPGPVLIDIPKDIQQQLAIPNWNQPIKLSAYLSTLPNPPNDAPLDQILRLISESKKPVLYVGGGCLNSPDELRRFVGLTGIPVASTLMGLGAYPCNHELSLQMLGMHGTVYANYAVDKSDLLLAFGVRFDERVTGKLEAFASRAKIVHIDIDSYEIGRNKQPHVWVCGDVKLAMQRMNRLMEENAEKLLHCDFSAWREELDGQKSKYPLSYKTFEEAIPPQYAIQVLDELTNGRAIISTGVGQHQMWVAQFYKFKKPRQWLTSGGLGAMGFGLPAAMGAVVANPEAVVVDVDGDGSFMMNIQELAAISVEKLPVKILLLNNQYLGMVLQWEDQFNKLGNRAQTYLGDPSKGSEIFPNMLKFAEACGIPAARVTKKWEVKTAIKKMLETEGPYLLDVIIPHQEYVLPLIPSGGTFKDVITEGDGRSQS</sequence>
<dbReference type="Pfam" id="PF02775">
    <property type="entry name" value="TPP_enzyme_C"/>
    <property type="match status" value="1"/>
</dbReference>
<dbReference type="RefSeq" id="XP_022143464.1">
    <property type="nucleotide sequence ID" value="XM_022287772.1"/>
</dbReference>
<dbReference type="InterPro" id="IPR029035">
    <property type="entry name" value="DHS-like_NAD/FAD-binding_dom"/>
</dbReference>
<comment type="similarity">
    <text evidence="3 14">Belongs to the TPP enzyme family.</text>
</comment>